<comment type="caution">
    <text evidence="2">The sequence shown here is derived from an EMBL/GenBank/DDBJ whole genome shotgun (WGS) entry which is preliminary data.</text>
</comment>
<organism evidence="2 3">
    <name type="scientific">Candidatus Raskinella chloraquaticus</name>
    <dbReference type="NCBI Taxonomy" id="1951219"/>
    <lineage>
        <taxon>Bacteria</taxon>
        <taxon>Pseudomonadati</taxon>
        <taxon>Pseudomonadota</taxon>
        <taxon>Alphaproteobacteria</taxon>
        <taxon>Hyphomicrobiales</taxon>
        <taxon>Phreatobacteraceae</taxon>
        <taxon>Candidatus Raskinella</taxon>
    </lineage>
</organism>
<name>A0A1W9I1W4_9HYPH</name>
<dbReference type="Proteomes" id="UP000192872">
    <property type="component" value="Unassembled WGS sequence"/>
</dbReference>
<dbReference type="Pfam" id="PF12146">
    <property type="entry name" value="Hydrolase_4"/>
    <property type="match status" value="1"/>
</dbReference>
<dbReference type="STRING" id="1827387.A4S15_04780"/>
<dbReference type="Gene3D" id="3.40.50.1820">
    <property type="entry name" value="alpha/beta hydrolase"/>
    <property type="match status" value="1"/>
</dbReference>
<sequence length="342" mass="37678">MSKLTTKSTRSNSSREGANRRGFIAGTVALGALGATSAVQAQTTPAIVSEDHWAQKGESKLYIYRKRQQPAAAPQPVVVLVHGSTFSGRGGFDLQVPGLADYSLMDFLASRGFDVWAMDHEGYGRSTRPLKFIGIESGADDLLIAFRMIERLTGVKSPMVYAQSSGALRAALFASRHPDRVDRVVLDAFTYHGKEAPEIARRRGRAEELRANPVRKLSLATFRGIFTRDDPSTFVPAVADALAEHELKLGDTAPSGIYLDMALNLPMNEPETVKCPVCMTRAEHDGNSTEAELYEYFSKLPSYDKQFHMVRGLAHVALLGINRHRIFHVINEFFTLPPLRSA</sequence>
<dbReference type="InterPro" id="IPR029058">
    <property type="entry name" value="AB_hydrolase_fold"/>
</dbReference>
<dbReference type="AlphaFoldDB" id="A0A1W9I1W4"/>
<dbReference type="RefSeq" id="WP_376802689.1">
    <property type="nucleotide sequence ID" value="NZ_DBNB01000014.1"/>
</dbReference>
<feature type="domain" description="Serine aminopeptidase S33" evidence="1">
    <location>
        <begin position="104"/>
        <end position="316"/>
    </location>
</feature>
<protein>
    <recommendedName>
        <fullName evidence="1">Serine aminopeptidase S33 domain-containing protein</fullName>
    </recommendedName>
</protein>
<dbReference type="EMBL" id="LWDL01000008">
    <property type="protein sequence ID" value="OQW53567.1"/>
    <property type="molecule type" value="Genomic_DNA"/>
</dbReference>
<evidence type="ECO:0000313" key="3">
    <source>
        <dbReference type="Proteomes" id="UP000192872"/>
    </source>
</evidence>
<evidence type="ECO:0000313" key="2">
    <source>
        <dbReference type="EMBL" id="OQW53567.1"/>
    </source>
</evidence>
<dbReference type="SUPFAM" id="SSF53474">
    <property type="entry name" value="alpha/beta-Hydrolases"/>
    <property type="match status" value="1"/>
</dbReference>
<reference evidence="2 3" key="1">
    <citation type="journal article" date="2017" name="Water Res.">
        <title>Comammox in drinking water systems.</title>
        <authorList>
            <person name="Wang Y."/>
            <person name="Ma L."/>
            <person name="Mao Y."/>
            <person name="Jiang X."/>
            <person name="Xia Y."/>
            <person name="Yu K."/>
            <person name="Li B."/>
            <person name="Zhang T."/>
        </authorList>
    </citation>
    <scope>NUCLEOTIDE SEQUENCE [LARGE SCALE GENOMIC DNA]</scope>
    <source>
        <strain evidence="2">SG_bin8</strain>
    </source>
</reference>
<proteinExistence type="predicted"/>
<accession>A0A1W9I1W4</accession>
<dbReference type="InterPro" id="IPR022742">
    <property type="entry name" value="Hydrolase_4"/>
</dbReference>
<evidence type="ECO:0000259" key="1">
    <source>
        <dbReference type="Pfam" id="PF12146"/>
    </source>
</evidence>
<dbReference type="PROSITE" id="PS51318">
    <property type="entry name" value="TAT"/>
    <property type="match status" value="1"/>
</dbReference>
<dbReference type="PANTHER" id="PTHR43798:SF33">
    <property type="entry name" value="HYDROLASE, PUTATIVE (AFU_ORTHOLOGUE AFUA_2G14860)-RELATED"/>
    <property type="match status" value="1"/>
</dbReference>
<gene>
    <name evidence="2" type="ORF">A4S15_04780</name>
</gene>
<dbReference type="PANTHER" id="PTHR43798">
    <property type="entry name" value="MONOACYLGLYCEROL LIPASE"/>
    <property type="match status" value="1"/>
</dbReference>
<dbReference type="InterPro" id="IPR006311">
    <property type="entry name" value="TAT_signal"/>
</dbReference>
<dbReference type="InterPro" id="IPR050266">
    <property type="entry name" value="AB_hydrolase_sf"/>
</dbReference>
<dbReference type="GO" id="GO:0016020">
    <property type="term" value="C:membrane"/>
    <property type="evidence" value="ECO:0007669"/>
    <property type="project" value="TreeGrafter"/>
</dbReference>